<dbReference type="PANTHER" id="PTHR15396">
    <property type="entry name" value="RIBONUCLEASE P PROTEIN SUBUNIT P40"/>
    <property type="match status" value="1"/>
</dbReference>
<dbReference type="AlphaFoldDB" id="S7Q8G5"/>
<reference evidence="1 2" key="1">
    <citation type="journal article" date="2012" name="Science">
        <title>The Paleozoic origin of enzymatic lignin decomposition reconstructed from 31 fungal genomes.</title>
        <authorList>
            <person name="Floudas D."/>
            <person name="Binder M."/>
            <person name="Riley R."/>
            <person name="Barry K."/>
            <person name="Blanchette R.A."/>
            <person name="Henrissat B."/>
            <person name="Martinez A.T."/>
            <person name="Otillar R."/>
            <person name="Spatafora J.W."/>
            <person name="Yadav J.S."/>
            <person name="Aerts A."/>
            <person name="Benoit I."/>
            <person name="Boyd A."/>
            <person name="Carlson A."/>
            <person name="Copeland A."/>
            <person name="Coutinho P.M."/>
            <person name="de Vries R.P."/>
            <person name="Ferreira P."/>
            <person name="Findley K."/>
            <person name="Foster B."/>
            <person name="Gaskell J."/>
            <person name="Glotzer D."/>
            <person name="Gorecki P."/>
            <person name="Heitman J."/>
            <person name="Hesse C."/>
            <person name="Hori C."/>
            <person name="Igarashi K."/>
            <person name="Jurgens J.A."/>
            <person name="Kallen N."/>
            <person name="Kersten P."/>
            <person name="Kohler A."/>
            <person name="Kuees U."/>
            <person name="Kumar T.K.A."/>
            <person name="Kuo A."/>
            <person name="LaButti K."/>
            <person name="Larrondo L.F."/>
            <person name="Lindquist E."/>
            <person name="Ling A."/>
            <person name="Lombard V."/>
            <person name="Lucas S."/>
            <person name="Lundell T."/>
            <person name="Martin R."/>
            <person name="McLaughlin D.J."/>
            <person name="Morgenstern I."/>
            <person name="Morin E."/>
            <person name="Murat C."/>
            <person name="Nagy L.G."/>
            <person name="Nolan M."/>
            <person name="Ohm R.A."/>
            <person name="Patyshakuliyeva A."/>
            <person name="Rokas A."/>
            <person name="Ruiz-Duenas F.J."/>
            <person name="Sabat G."/>
            <person name="Salamov A."/>
            <person name="Samejima M."/>
            <person name="Schmutz J."/>
            <person name="Slot J.C."/>
            <person name="St John F."/>
            <person name="Stenlid J."/>
            <person name="Sun H."/>
            <person name="Sun S."/>
            <person name="Syed K."/>
            <person name="Tsang A."/>
            <person name="Wiebenga A."/>
            <person name="Young D."/>
            <person name="Pisabarro A."/>
            <person name="Eastwood D.C."/>
            <person name="Martin F."/>
            <person name="Cullen D."/>
            <person name="Grigoriev I.V."/>
            <person name="Hibbett D.S."/>
        </authorList>
    </citation>
    <scope>NUCLEOTIDE SEQUENCE [LARGE SCALE GENOMIC DNA]</scope>
    <source>
        <strain evidence="1 2">ATCC 11539</strain>
    </source>
</reference>
<dbReference type="GO" id="GO:0000172">
    <property type="term" value="C:ribonuclease MRP complex"/>
    <property type="evidence" value="ECO:0007669"/>
    <property type="project" value="TreeGrafter"/>
</dbReference>
<dbReference type="OMA" id="EWVGMAC"/>
<dbReference type="InterPro" id="IPR013893">
    <property type="entry name" value="RNase_P_Rpp40"/>
</dbReference>
<dbReference type="GO" id="GO:0004526">
    <property type="term" value="F:ribonuclease P activity"/>
    <property type="evidence" value="ECO:0007669"/>
    <property type="project" value="TreeGrafter"/>
</dbReference>
<dbReference type="RefSeq" id="XP_007865033.1">
    <property type="nucleotide sequence ID" value="XM_007866842.1"/>
</dbReference>
<gene>
    <name evidence="1" type="ORF">GLOTRDRAFT_128220</name>
</gene>
<dbReference type="OrthoDB" id="63112at2759"/>
<evidence type="ECO:0000313" key="2">
    <source>
        <dbReference type="Proteomes" id="UP000030669"/>
    </source>
</evidence>
<protein>
    <submittedName>
        <fullName evidence="1">Uncharacterized protein</fullName>
    </submittedName>
</protein>
<name>S7Q8G5_GLOTA</name>
<dbReference type="PANTHER" id="PTHR15396:SF1">
    <property type="entry name" value="RIBONUCLEASE P PROTEIN SUBUNIT P40"/>
    <property type="match status" value="1"/>
</dbReference>
<dbReference type="KEGG" id="gtr:GLOTRDRAFT_128220"/>
<sequence>MGSDSQRSQTNLLDSLQNLEASYNRAKVGLLPVFEYASSFVDSHGHESASFSALPLPSPLSDDYWCIDPRGTLTLQVAKDTYETLGLVGSKLPFKFREAPEQYIIRIPLRKQLETPKNWERYKGALKAWDQRREENAGGWDILFSCSVGGFQPPFPHSTPNAKPQVTRRTQVHIPRPSITPCPLKGEDAKDDWEEGMSEIFEWVGLVSLANGGSRLAANDRVDPFVAIYSPPDPSYVGNVVHLQWTGFLSPEFIQSVINFLVEHRPPLSSVTSHCPYNSPVCYLPAPPKAPPIRVVTEDAECTWSLILENAEGRESRGVPEDPETGVREATWAMAETASKWDMRWG</sequence>
<dbReference type="eggNOG" id="ENOG502RDJQ">
    <property type="taxonomic scope" value="Eukaryota"/>
</dbReference>
<evidence type="ECO:0000313" key="1">
    <source>
        <dbReference type="EMBL" id="EPQ56271.1"/>
    </source>
</evidence>
<dbReference type="Pfam" id="PF08584">
    <property type="entry name" value="Ribonuc_P_40"/>
    <property type="match status" value="1"/>
</dbReference>
<dbReference type="Proteomes" id="UP000030669">
    <property type="component" value="Unassembled WGS sequence"/>
</dbReference>
<dbReference type="STRING" id="670483.S7Q8G5"/>
<dbReference type="GO" id="GO:0000171">
    <property type="term" value="F:ribonuclease MRP activity"/>
    <property type="evidence" value="ECO:0007669"/>
    <property type="project" value="TreeGrafter"/>
</dbReference>
<dbReference type="GO" id="GO:0001682">
    <property type="term" value="P:tRNA 5'-leader removal"/>
    <property type="evidence" value="ECO:0007669"/>
    <property type="project" value="InterPro"/>
</dbReference>
<dbReference type="HOGENOM" id="CLU_055493_0_0_1"/>
<dbReference type="GeneID" id="19301690"/>
<proteinExistence type="predicted"/>
<accession>S7Q8G5</accession>
<dbReference type="GO" id="GO:0000447">
    <property type="term" value="P:endonucleolytic cleavage in ITS1 to separate SSU-rRNA from 5.8S rRNA and LSU-rRNA from tricistronic rRNA transcript (SSU-rRNA, 5.8S rRNA, LSU-rRNA)"/>
    <property type="evidence" value="ECO:0007669"/>
    <property type="project" value="TreeGrafter"/>
</dbReference>
<dbReference type="EMBL" id="KB469300">
    <property type="protein sequence ID" value="EPQ56271.1"/>
    <property type="molecule type" value="Genomic_DNA"/>
</dbReference>
<organism evidence="1 2">
    <name type="scientific">Gloeophyllum trabeum (strain ATCC 11539 / FP-39264 / Madison 617)</name>
    <name type="common">Brown rot fungus</name>
    <dbReference type="NCBI Taxonomy" id="670483"/>
    <lineage>
        <taxon>Eukaryota</taxon>
        <taxon>Fungi</taxon>
        <taxon>Dikarya</taxon>
        <taxon>Basidiomycota</taxon>
        <taxon>Agaricomycotina</taxon>
        <taxon>Agaricomycetes</taxon>
        <taxon>Gloeophyllales</taxon>
        <taxon>Gloeophyllaceae</taxon>
        <taxon>Gloeophyllum</taxon>
    </lineage>
</organism>
<keyword evidence="2" id="KW-1185">Reference proteome</keyword>
<dbReference type="GO" id="GO:0030681">
    <property type="term" value="C:multimeric ribonuclease P complex"/>
    <property type="evidence" value="ECO:0007669"/>
    <property type="project" value="TreeGrafter"/>
</dbReference>